<dbReference type="Pfam" id="PF11871">
    <property type="entry name" value="DUF3391"/>
    <property type="match status" value="1"/>
</dbReference>
<evidence type="ECO:0000313" key="3">
    <source>
        <dbReference type="Proteomes" id="UP000663249"/>
    </source>
</evidence>
<dbReference type="RefSeq" id="WP_205478359.1">
    <property type="nucleotide sequence ID" value="NZ_CP070506.1"/>
</dbReference>
<gene>
    <name evidence="2" type="ORF">JTY93_16415</name>
</gene>
<dbReference type="Pfam" id="PF13487">
    <property type="entry name" value="HD_5"/>
    <property type="match status" value="1"/>
</dbReference>
<dbReference type="InterPro" id="IPR006675">
    <property type="entry name" value="HDIG_dom"/>
</dbReference>
<evidence type="ECO:0000313" key="2">
    <source>
        <dbReference type="EMBL" id="QSB42330.1"/>
    </source>
</evidence>
<accession>A0ABX7K4J2</accession>
<evidence type="ECO:0000259" key="1">
    <source>
        <dbReference type="PROSITE" id="PS51832"/>
    </source>
</evidence>
<protein>
    <submittedName>
        <fullName evidence="2">HD-GYP domain-containing protein</fullName>
    </submittedName>
</protein>
<dbReference type="SMART" id="SM00471">
    <property type="entry name" value="HDc"/>
    <property type="match status" value="1"/>
</dbReference>
<dbReference type="InterPro" id="IPR037522">
    <property type="entry name" value="HD_GYP_dom"/>
</dbReference>
<dbReference type="InterPro" id="IPR021812">
    <property type="entry name" value="DUF3391"/>
</dbReference>
<dbReference type="Gene3D" id="1.10.3210.10">
    <property type="entry name" value="Hypothetical protein af1432"/>
    <property type="match status" value="1"/>
</dbReference>
<dbReference type="InterPro" id="IPR003607">
    <property type="entry name" value="HD/PDEase_dom"/>
</dbReference>
<feature type="domain" description="HD-GYP" evidence="1">
    <location>
        <begin position="134"/>
        <end position="331"/>
    </location>
</feature>
<dbReference type="PANTHER" id="PTHR43155:SF2">
    <property type="entry name" value="CYCLIC DI-GMP PHOSPHODIESTERASE PA4108"/>
    <property type="match status" value="1"/>
</dbReference>
<proteinExistence type="predicted"/>
<dbReference type="NCBIfam" id="TIGR00277">
    <property type="entry name" value="HDIG"/>
    <property type="match status" value="1"/>
</dbReference>
<keyword evidence="3" id="KW-1185">Reference proteome</keyword>
<dbReference type="EMBL" id="CP070506">
    <property type="protein sequence ID" value="QSB42330.1"/>
    <property type="molecule type" value="Genomic_DNA"/>
</dbReference>
<dbReference type="PROSITE" id="PS51832">
    <property type="entry name" value="HD_GYP"/>
    <property type="match status" value="1"/>
</dbReference>
<reference evidence="2 3" key="1">
    <citation type="submission" date="2021-02" db="EMBL/GenBank/DDBJ databases">
        <title>Genomic and phenotypic characterization of Pseudomonas hygromyciniae, a novel bacterial species discovered from a commercially purchased antibiotic vial.</title>
        <authorList>
            <person name="Turner T.L."/>
            <person name="Mitra S.D."/>
            <person name="Kochan T.J."/>
            <person name="Pincus N.B."/>
            <person name="Lebrun-Corbin M."/>
            <person name="Cheung B."/>
            <person name="Gatesy S.W."/>
            <person name="Afzal T."/>
            <person name="Ozer E.A."/>
            <person name="Hauser A.R."/>
        </authorList>
    </citation>
    <scope>NUCLEOTIDE SEQUENCE [LARGE SCALE GENOMIC DNA]</scope>
    <source>
        <strain evidence="2 3">SDM007</strain>
    </source>
</reference>
<dbReference type="CDD" id="cd00077">
    <property type="entry name" value="HDc"/>
    <property type="match status" value="1"/>
</dbReference>
<sequence>MLKCIPASQARLGMYIHKLNGAWTGHGFWKSSFLLIHLQDLQRLQRSQVQSLWIDTQKGEDVLPGELQSSPVDLPTVSVPARSVVAPRVDMKAEVARAVKVCALAKSAVVEMFNDLRMGGAIEPARVTSLVEEISQSILRHPHALISLARLKRTDEYTYMHSVAVSGLMIALARQLELVPELVQEAGLAGLFHDVGKMAIPEGILSKAGKLTDAEFEIVRNHPQAGADMLRNSPHISALVLDVCLHHHEKCNGEGYPHGLSHDQISLFAKMGAVCDVYDAVTSERPYKQGWGPADAIQKMAEWKGHFDERVFQAFVRCVGIYPVGALVRLESGRIGVVIEQSQKSLLTPMVKVFFSARSRLPIIQAVVNLAEQRDRIVGRENIEDWGFKQIDELWSGLPQSKGSYFS</sequence>
<name>A0ABX7K4J2_9PSED</name>
<dbReference type="PANTHER" id="PTHR43155">
    <property type="entry name" value="CYCLIC DI-GMP PHOSPHODIESTERASE PA4108-RELATED"/>
    <property type="match status" value="1"/>
</dbReference>
<dbReference type="Proteomes" id="UP000663249">
    <property type="component" value="Chromosome"/>
</dbReference>
<organism evidence="2 3">
    <name type="scientific">Pseudomonas hygromyciniae</name>
    <dbReference type="NCBI Taxonomy" id="2812000"/>
    <lineage>
        <taxon>Bacteria</taxon>
        <taxon>Pseudomonadati</taxon>
        <taxon>Pseudomonadota</taxon>
        <taxon>Gammaproteobacteria</taxon>
        <taxon>Pseudomonadales</taxon>
        <taxon>Pseudomonadaceae</taxon>
        <taxon>Pseudomonas</taxon>
    </lineage>
</organism>
<dbReference type="SUPFAM" id="SSF109604">
    <property type="entry name" value="HD-domain/PDEase-like"/>
    <property type="match status" value="1"/>
</dbReference>